<reference evidence="2" key="1">
    <citation type="journal article" date="2022" name="Mol. Ecol. Resour.">
        <title>The genomes of chicory, endive, great burdock and yacon provide insights into Asteraceae palaeo-polyploidization history and plant inulin production.</title>
        <authorList>
            <person name="Fan W."/>
            <person name="Wang S."/>
            <person name="Wang H."/>
            <person name="Wang A."/>
            <person name="Jiang F."/>
            <person name="Liu H."/>
            <person name="Zhao H."/>
            <person name="Xu D."/>
            <person name="Zhang Y."/>
        </authorList>
    </citation>
    <scope>NUCLEOTIDE SEQUENCE [LARGE SCALE GENOMIC DNA]</scope>
    <source>
        <strain evidence="2">cv. Yunnan</strain>
    </source>
</reference>
<reference evidence="1 2" key="2">
    <citation type="journal article" date="2022" name="Mol. Ecol. Resour.">
        <title>The genomes of chicory, endive, great burdock and yacon provide insights into Asteraceae paleo-polyploidization history and plant inulin production.</title>
        <authorList>
            <person name="Fan W."/>
            <person name="Wang S."/>
            <person name="Wang H."/>
            <person name="Wang A."/>
            <person name="Jiang F."/>
            <person name="Liu H."/>
            <person name="Zhao H."/>
            <person name="Xu D."/>
            <person name="Zhang Y."/>
        </authorList>
    </citation>
    <scope>NUCLEOTIDE SEQUENCE [LARGE SCALE GENOMIC DNA]</scope>
    <source>
        <strain evidence="2">cv. Yunnan</strain>
        <tissue evidence="1">Leaves</tissue>
    </source>
</reference>
<gene>
    <name evidence="1" type="ORF">L1987_37457</name>
</gene>
<accession>A0ACB9HHA0</accession>
<organism evidence="1 2">
    <name type="scientific">Smallanthus sonchifolius</name>
    <dbReference type="NCBI Taxonomy" id="185202"/>
    <lineage>
        <taxon>Eukaryota</taxon>
        <taxon>Viridiplantae</taxon>
        <taxon>Streptophyta</taxon>
        <taxon>Embryophyta</taxon>
        <taxon>Tracheophyta</taxon>
        <taxon>Spermatophyta</taxon>
        <taxon>Magnoliopsida</taxon>
        <taxon>eudicotyledons</taxon>
        <taxon>Gunneridae</taxon>
        <taxon>Pentapetalae</taxon>
        <taxon>asterids</taxon>
        <taxon>campanulids</taxon>
        <taxon>Asterales</taxon>
        <taxon>Asteraceae</taxon>
        <taxon>Asteroideae</taxon>
        <taxon>Heliantheae alliance</taxon>
        <taxon>Millerieae</taxon>
        <taxon>Smallanthus</taxon>
    </lineage>
</organism>
<comment type="caution">
    <text evidence="1">The sequence shown here is derived from an EMBL/GenBank/DDBJ whole genome shotgun (WGS) entry which is preliminary data.</text>
</comment>
<sequence>MVVQQKECHLPVNQTNPYRYRAPPNHTLRRLIQSWCTINASSGIERFPTPRLPVSKSQILKLLQDTKSPHLRMKCLKRLRMIVLESDMNKRSVEAVGAVDNLSYIVNNPSSNVTSSSEVDEAISILFHLHLSQTGLKALFGKNGEFVEALTHVMQRTANDESRAYSVSLLKSMMEVVEPVQVMSLKPHLFIELTRILVEQISPKATKAALKLLIGVCPWGRNRIKIVEAGAVPVLVDALLECNEKRIIEMVLMLLHQLCLCADGRAELLKHGEGLAVVSKKIFRVSPSPSERAVRILYSVAKFSGNTSVVREMFQLGVVGKLCFLLQVDYCGSKTSEKAREILKMHAGAWKNSSCIPYNLFSSYPS</sequence>
<dbReference type="EMBL" id="CM042029">
    <property type="protein sequence ID" value="KAI3794818.1"/>
    <property type="molecule type" value="Genomic_DNA"/>
</dbReference>
<protein>
    <submittedName>
        <fullName evidence="1">Uncharacterized protein</fullName>
    </submittedName>
</protein>
<evidence type="ECO:0000313" key="2">
    <source>
        <dbReference type="Proteomes" id="UP001056120"/>
    </source>
</evidence>
<keyword evidence="2" id="KW-1185">Reference proteome</keyword>
<dbReference type="Proteomes" id="UP001056120">
    <property type="component" value="Linkage Group LG12"/>
</dbReference>
<proteinExistence type="predicted"/>
<name>A0ACB9HHA0_9ASTR</name>
<evidence type="ECO:0000313" key="1">
    <source>
        <dbReference type="EMBL" id="KAI3794818.1"/>
    </source>
</evidence>